<evidence type="ECO:0000313" key="3">
    <source>
        <dbReference type="EMBL" id="MEY8039295.1"/>
    </source>
</evidence>
<feature type="domain" description="Peptidase C51" evidence="2">
    <location>
        <begin position="118"/>
        <end position="257"/>
    </location>
</feature>
<feature type="region of interest" description="Disordered" evidence="1">
    <location>
        <begin position="1"/>
        <end position="24"/>
    </location>
</feature>
<dbReference type="Pfam" id="PF05257">
    <property type="entry name" value="CHAP"/>
    <property type="match status" value="1"/>
</dbReference>
<evidence type="ECO:0000259" key="2">
    <source>
        <dbReference type="PROSITE" id="PS50911"/>
    </source>
</evidence>
<organism evidence="3 4">
    <name type="scientific">Saccharopolyspora cebuensis</name>
    <dbReference type="NCBI Taxonomy" id="418759"/>
    <lineage>
        <taxon>Bacteria</taxon>
        <taxon>Bacillati</taxon>
        <taxon>Actinomycetota</taxon>
        <taxon>Actinomycetes</taxon>
        <taxon>Pseudonocardiales</taxon>
        <taxon>Pseudonocardiaceae</taxon>
        <taxon>Saccharopolyspora</taxon>
    </lineage>
</organism>
<dbReference type="InterPro" id="IPR007921">
    <property type="entry name" value="CHAP_dom"/>
</dbReference>
<gene>
    <name evidence="3" type="ORF">AB8O55_07785</name>
</gene>
<feature type="compositionally biased region" description="Low complexity" evidence="1">
    <location>
        <begin position="86"/>
        <end position="113"/>
    </location>
</feature>
<evidence type="ECO:0000313" key="4">
    <source>
        <dbReference type="Proteomes" id="UP001564626"/>
    </source>
</evidence>
<proteinExistence type="predicted"/>
<dbReference type="Gene3D" id="3.90.1720.10">
    <property type="entry name" value="endopeptidase domain like (from Nostoc punctiforme)"/>
    <property type="match status" value="1"/>
</dbReference>
<feature type="region of interest" description="Disordered" evidence="1">
    <location>
        <begin position="79"/>
        <end position="114"/>
    </location>
</feature>
<protein>
    <submittedName>
        <fullName evidence="3">CHAP domain-containing protein</fullName>
    </submittedName>
</protein>
<evidence type="ECO:0000256" key="1">
    <source>
        <dbReference type="SAM" id="MobiDB-lite"/>
    </source>
</evidence>
<dbReference type="Proteomes" id="UP001564626">
    <property type="component" value="Unassembled WGS sequence"/>
</dbReference>
<dbReference type="InterPro" id="IPR038765">
    <property type="entry name" value="Papain-like_cys_pep_sf"/>
</dbReference>
<sequence>MTDFNEERTSALRTSPTRNRKPVRKAVTVLAAAGAFAAVGQPLTAGAAEAQTPETGTHAAGAAAGVSFGSWLWDLFGGQDEKKPEAPAQAAAPAPAEAQQAPDPAEQAAAAKQAQRERILQVARAEIGTKETGDNCSKYSEQCVVWCSLFAMEMWQQAGVDVDNEEFAFTGNVYKTGEQKGTAYGSDQLAQAQPGDVLLFGTSPNSASSSTHIAIVEKVNGDGTVTTIEGNTNGEGSNDGDGVYRKQRDLSADTFYGGVSPW</sequence>
<name>A0ABV4CDX3_9PSEU</name>
<dbReference type="SUPFAM" id="SSF54001">
    <property type="entry name" value="Cysteine proteinases"/>
    <property type="match status" value="1"/>
</dbReference>
<dbReference type="EMBL" id="JBGEHV010000010">
    <property type="protein sequence ID" value="MEY8039295.1"/>
    <property type="molecule type" value="Genomic_DNA"/>
</dbReference>
<feature type="compositionally biased region" description="Basic and acidic residues" evidence="1">
    <location>
        <begin position="1"/>
        <end position="10"/>
    </location>
</feature>
<comment type="caution">
    <text evidence="3">The sequence shown here is derived from an EMBL/GenBank/DDBJ whole genome shotgun (WGS) entry which is preliminary data.</text>
</comment>
<dbReference type="PROSITE" id="PS50911">
    <property type="entry name" value="CHAP"/>
    <property type="match status" value="1"/>
</dbReference>
<dbReference type="RefSeq" id="WP_345358115.1">
    <property type="nucleotide sequence ID" value="NZ_BAABII010000003.1"/>
</dbReference>
<accession>A0ABV4CDX3</accession>
<keyword evidence="4" id="KW-1185">Reference proteome</keyword>
<reference evidence="3 4" key="1">
    <citation type="submission" date="2024-08" db="EMBL/GenBank/DDBJ databases">
        <title>Genome mining of Saccharopolyspora cebuensis PGLac3 from Nigerian medicinal plant.</title>
        <authorList>
            <person name="Ezeobiora C.E."/>
            <person name="Igbokwe N.H."/>
            <person name="Amin D.H."/>
            <person name="Mendie U.E."/>
        </authorList>
    </citation>
    <scope>NUCLEOTIDE SEQUENCE [LARGE SCALE GENOMIC DNA]</scope>
    <source>
        <strain evidence="3 4">PGLac3</strain>
    </source>
</reference>